<dbReference type="EMBL" id="CAKMMW010000022">
    <property type="protein sequence ID" value="CAH1223127.1"/>
    <property type="molecule type" value="Genomic_DNA"/>
</dbReference>
<evidence type="ECO:0000313" key="3">
    <source>
        <dbReference type="Proteomes" id="UP000838821"/>
    </source>
</evidence>
<dbReference type="PANTHER" id="PTHR34407:SF1">
    <property type="entry name" value="SGNH HYDROLASE-TYPE ESTERASE DOMAIN-CONTAINING PROTEIN"/>
    <property type="match status" value="1"/>
</dbReference>
<feature type="domain" description="SGNH hydrolase-type esterase" evidence="1">
    <location>
        <begin position="33"/>
        <end position="204"/>
    </location>
</feature>
<sequence>MTSTRANHWLNHRGGLSHIKEKLLRNEPITVAFIGGSITEGAGASDSTTSSWRALTERYLKQRYTTDKVMCINAGVGGTTSTLGAHRLQAHVLTHGEIDLLFVEFSVNDGEDRDESIRGMEGIVRQCRRQSPRTDICYIYTAADKNLTDHMPFNIAIHEEVASYYDIPSVNFAARVYTLIQSKQVTWDALASDRVHPNDEGHALYAAFVREYLGVALDVRGVTDTYTETAGVNRQDTLLLPPPLEPNNYEYAAMLEVDFADRLEGFEWRQLSSEPLMNWRYDTRHLYTDTREASLSFTVHGQGAGVLLLCGPDSGIFEYAIDNEPYRPISLFDDWCLNAYRPIMAMFPIHAERHSRRITIRPTGKKDERSMGTSLRILKLLSN</sequence>
<dbReference type="PANTHER" id="PTHR34407">
    <property type="entry name" value="EXPRESSED PROTEIN"/>
    <property type="match status" value="1"/>
</dbReference>
<gene>
    <name evidence="2" type="ORF">PAECIP111891_05458</name>
</gene>
<dbReference type="InterPro" id="IPR036514">
    <property type="entry name" value="SGNH_hydro_sf"/>
</dbReference>
<comment type="caution">
    <text evidence="2">The sequence shown here is derived from an EMBL/GenBank/DDBJ whole genome shotgun (WGS) entry which is preliminary data.</text>
</comment>
<reference evidence="2" key="1">
    <citation type="submission" date="2022-01" db="EMBL/GenBank/DDBJ databases">
        <authorList>
            <person name="Criscuolo A."/>
        </authorList>
    </citation>
    <scope>NUCLEOTIDE SEQUENCE</scope>
    <source>
        <strain evidence="2">CIP111891</strain>
    </source>
</reference>
<dbReference type="Pfam" id="PF13472">
    <property type="entry name" value="Lipase_GDSL_2"/>
    <property type="match status" value="1"/>
</dbReference>
<organism evidence="2 3">
    <name type="scientific">Paenibacillus allorhizoplanae</name>
    <dbReference type="NCBI Taxonomy" id="2905648"/>
    <lineage>
        <taxon>Bacteria</taxon>
        <taxon>Bacillati</taxon>
        <taxon>Bacillota</taxon>
        <taxon>Bacilli</taxon>
        <taxon>Bacillales</taxon>
        <taxon>Paenibacillaceae</taxon>
        <taxon>Paenibacillus</taxon>
    </lineage>
</organism>
<dbReference type="Gene3D" id="3.40.50.1110">
    <property type="entry name" value="SGNH hydrolase"/>
    <property type="match status" value="1"/>
</dbReference>
<dbReference type="InterPro" id="IPR013830">
    <property type="entry name" value="SGNH_hydro"/>
</dbReference>
<dbReference type="SUPFAM" id="SSF52266">
    <property type="entry name" value="SGNH hydrolase"/>
    <property type="match status" value="1"/>
</dbReference>
<dbReference type="CDD" id="cd00229">
    <property type="entry name" value="SGNH_hydrolase"/>
    <property type="match status" value="1"/>
</dbReference>
<keyword evidence="3" id="KW-1185">Reference proteome</keyword>
<proteinExistence type="predicted"/>
<dbReference type="Proteomes" id="UP000838821">
    <property type="component" value="Unassembled WGS sequence"/>
</dbReference>
<name>A0ABN8H0T1_9BACL</name>
<evidence type="ECO:0000259" key="1">
    <source>
        <dbReference type="Pfam" id="PF13472"/>
    </source>
</evidence>
<accession>A0ABN8H0T1</accession>
<dbReference type="RefSeq" id="WP_236291549.1">
    <property type="nucleotide sequence ID" value="NZ_CAKMMW010000022.1"/>
</dbReference>
<evidence type="ECO:0000313" key="2">
    <source>
        <dbReference type="EMBL" id="CAH1223127.1"/>
    </source>
</evidence>
<protein>
    <recommendedName>
        <fullName evidence="1">SGNH hydrolase-type esterase domain-containing protein</fullName>
    </recommendedName>
</protein>